<accession>A0A9J5WF08</accession>
<proteinExistence type="predicted"/>
<evidence type="ECO:0000313" key="4">
    <source>
        <dbReference type="EMBL" id="KAG5573576.1"/>
    </source>
</evidence>
<keyword evidence="1" id="KW-0433">Leucine-rich repeat</keyword>
<dbReference type="Proteomes" id="UP000824120">
    <property type="component" value="Chromosome 12"/>
</dbReference>
<evidence type="ECO:0000313" key="5">
    <source>
        <dbReference type="Proteomes" id="UP000824120"/>
    </source>
</evidence>
<evidence type="ECO:0000256" key="2">
    <source>
        <dbReference type="ARBA" id="ARBA00022737"/>
    </source>
</evidence>
<organism evidence="4 5">
    <name type="scientific">Solanum commersonii</name>
    <name type="common">Commerson's wild potato</name>
    <name type="synonym">Commerson's nightshade</name>
    <dbReference type="NCBI Taxonomy" id="4109"/>
    <lineage>
        <taxon>Eukaryota</taxon>
        <taxon>Viridiplantae</taxon>
        <taxon>Streptophyta</taxon>
        <taxon>Embryophyta</taxon>
        <taxon>Tracheophyta</taxon>
        <taxon>Spermatophyta</taxon>
        <taxon>Magnoliopsida</taxon>
        <taxon>eudicotyledons</taxon>
        <taxon>Gunneridae</taxon>
        <taxon>Pentapetalae</taxon>
        <taxon>asterids</taxon>
        <taxon>lamiids</taxon>
        <taxon>Solanales</taxon>
        <taxon>Solanaceae</taxon>
        <taxon>Solanoideae</taxon>
        <taxon>Solaneae</taxon>
        <taxon>Solanum</taxon>
    </lineage>
</organism>
<keyword evidence="2" id="KW-0677">Repeat</keyword>
<feature type="domain" description="C-JID" evidence="3">
    <location>
        <begin position="57"/>
        <end position="149"/>
    </location>
</feature>
<feature type="non-terminal residue" evidence="4">
    <location>
        <position position="160"/>
    </location>
</feature>
<dbReference type="AlphaFoldDB" id="A0A9J5WF08"/>
<comment type="caution">
    <text evidence="4">The sequence shown here is derived from an EMBL/GenBank/DDBJ whole genome shotgun (WGS) entry which is preliminary data.</text>
</comment>
<dbReference type="InterPro" id="IPR045344">
    <property type="entry name" value="C-JID"/>
</dbReference>
<protein>
    <recommendedName>
        <fullName evidence="3">C-JID domain-containing protein</fullName>
    </recommendedName>
</protein>
<evidence type="ECO:0000259" key="3">
    <source>
        <dbReference type="Pfam" id="PF20160"/>
    </source>
</evidence>
<keyword evidence="5" id="KW-1185">Reference proteome</keyword>
<sequence>MRVSTFLMFRVASSIMFILLRDMLIFADYHLALKSLGDLLNNVTSAKGFLFSFVFLKSRIPELFDYQFINQKVISIDLKPSWYTDKFMGFSLCYCPVLEANVSLIATLVCKSDPERKHSLKYVVCEYCPKLPSSMELCWGIRLEYENKVGRSIKKDFTSY</sequence>
<dbReference type="EMBL" id="JACXVP010000012">
    <property type="protein sequence ID" value="KAG5573576.1"/>
    <property type="molecule type" value="Genomic_DNA"/>
</dbReference>
<name>A0A9J5WF08_SOLCO</name>
<gene>
    <name evidence="4" type="ORF">H5410_063342</name>
</gene>
<reference evidence="4 5" key="1">
    <citation type="submission" date="2020-09" db="EMBL/GenBank/DDBJ databases">
        <title>De no assembly of potato wild relative species, Solanum commersonii.</title>
        <authorList>
            <person name="Cho K."/>
        </authorList>
    </citation>
    <scope>NUCLEOTIDE SEQUENCE [LARGE SCALE GENOMIC DNA]</scope>
    <source>
        <strain evidence="4">LZ3.2</strain>
        <tissue evidence="4">Leaf</tissue>
    </source>
</reference>
<evidence type="ECO:0000256" key="1">
    <source>
        <dbReference type="ARBA" id="ARBA00022614"/>
    </source>
</evidence>
<dbReference type="Pfam" id="PF20160">
    <property type="entry name" value="C-JID"/>
    <property type="match status" value="1"/>
</dbReference>